<organism evidence="1 2">
    <name type="scientific">Halopseudomonas oceani</name>
    <dbReference type="NCBI Taxonomy" id="1708783"/>
    <lineage>
        <taxon>Bacteria</taxon>
        <taxon>Pseudomonadati</taxon>
        <taxon>Pseudomonadota</taxon>
        <taxon>Gammaproteobacteria</taxon>
        <taxon>Pseudomonadales</taxon>
        <taxon>Pseudomonadaceae</taxon>
        <taxon>Halopseudomonas</taxon>
    </lineage>
</organism>
<sequence>MSNLQSGPSMHYLHQRLLAYPAGQAPAGQSLIALLNDLLVRLEPAVTTATLLPIYSLPLWDDPEGHDRADTLLLMVWLLADDAFCELTLYADEIISLLASSNQLMDTTHPNLDDEDQREELIRLTLNGLRLKPQNETDQQAQDRLLMVSSSERARVVAASRAAEERAEAIRKALAEKRAREAADKYTRE</sequence>
<protein>
    <submittedName>
        <fullName evidence="1">Uncharacterized protein</fullName>
    </submittedName>
</protein>
<gene>
    <name evidence="1" type="ORF">C1949_10605</name>
</gene>
<dbReference type="EMBL" id="PPSK01000009">
    <property type="protein sequence ID" value="POB03139.1"/>
    <property type="molecule type" value="Genomic_DNA"/>
</dbReference>
<dbReference type="Proteomes" id="UP000243451">
    <property type="component" value="Unassembled WGS sequence"/>
</dbReference>
<dbReference type="AlphaFoldDB" id="A0A2P4EUJ0"/>
<keyword evidence="2" id="KW-1185">Reference proteome</keyword>
<dbReference type="RefSeq" id="WP_104738458.1">
    <property type="nucleotide sequence ID" value="NZ_BMHR01000009.1"/>
</dbReference>
<evidence type="ECO:0000313" key="2">
    <source>
        <dbReference type="Proteomes" id="UP000243451"/>
    </source>
</evidence>
<accession>A0A2P4EUJ0</accession>
<name>A0A2P4EUJ0_9GAMM</name>
<evidence type="ECO:0000313" key="1">
    <source>
        <dbReference type="EMBL" id="POB03139.1"/>
    </source>
</evidence>
<comment type="caution">
    <text evidence="1">The sequence shown here is derived from an EMBL/GenBank/DDBJ whole genome shotgun (WGS) entry which is preliminary data.</text>
</comment>
<dbReference type="OrthoDB" id="7062276at2"/>
<proteinExistence type="predicted"/>
<reference evidence="1 2" key="1">
    <citation type="submission" date="2018-01" db="EMBL/GenBank/DDBJ databases">
        <title>Draft genome of the type strain Pseudomonas oceani DSM 100277 isolated from the deep water in Okinawa trough, northwestern Pacific Ocean.</title>
        <authorList>
            <person name="Gomila M."/>
            <person name="Mulet M."/>
            <person name="Garcia-Valdes E."/>
            <person name="Lalucat J."/>
        </authorList>
    </citation>
    <scope>NUCLEOTIDE SEQUENCE [LARGE SCALE GENOMIC DNA]</scope>
    <source>
        <strain evidence="1 2">DSM 100277</strain>
    </source>
</reference>